<feature type="active site" description="Charge relay system" evidence="2">
    <location>
        <position position="143"/>
    </location>
</feature>
<comment type="caution">
    <text evidence="4">The sequence shown here is derived from an EMBL/GenBank/DDBJ whole genome shotgun (WGS) entry which is preliminary data.</text>
</comment>
<keyword evidence="5" id="KW-1185">Reference proteome</keyword>
<dbReference type="AlphaFoldDB" id="A0A388SCT7"/>
<dbReference type="PANTHER" id="PTHR10794">
    <property type="entry name" value="ABHYDROLASE DOMAIN-CONTAINING PROTEIN"/>
    <property type="match status" value="1"/>
</dbReference>
<accession>A0A388SCT7</accession>
<dbReference type="PIRSF" id="PIRSF005211">
    <property type="entry name" value="Ab_hydro_YheT"/>
    <property type="match status" value="1"/>
</dbReference>
<evidence type="ECO:0000313" key="5">
    <source>
        <dbReference type="Proteomes" id="UP000266091"/>
    </source>
</evidence>
<dbReference type="InterPro" id="IPR029058">
    <property type="entry name" value="AB_hydrolase_fold"/>
</dbReference>
<gene>
    <name evidence="4" type="ORF">MESMUL_08070</name>
</gene>
<dbReference type="InterPro" id="IPR000073">
    <property type="entry name" value="AB_hydrolase_1"/>
</dbReference>
<dbReference type="OrthoDB" id="332676at2"/>
<feature type="active site" description="Charge relay system" evidence="2">
    <location>
        <position position="298"/>
    </location>
</feature>
<dbReference type="Pfam" id="PF00561">
    <property type="entry name" value="Abhydrolase_1"/>
    <property type="match status" value="1"/>
</dbReference>
<dbReference type="InterPro" id="IPR012020">
    <property type="entry name" value="ABHD4"/>
</dbReference>
<dbReference type="GO" id="GO:0047372">
    <property type="term" value="F:monoacylglycerol lipase activity"/>
    <property type="evidence" value="ECO:0007669"/>
    <property type="project" value="TreeGrafter"/>
</dbReference>
<comment type="similarity">
    <text evidence="1">Belongs to the AB hydrolase superfamily. AB hydrolase 4 family.</text>
</comment>
<dbReference type="Proteomes" id="UP000266091">
    <property type="component" value="Unassembled WGS sequence"/>
</dbReference>
<protein>
    <submittedName>
        <fullName evidence="4">Alpha/beta hydrolase</fullName>
    </submittedName>
</protein>
<sequence length="334" mass="37544">MPHLECDYAAPSWAPGAHLQTIIPARISPRPEVKYRREHWDTPDGDFILFDWCLPEPKDPKTPILIHFHGLEGASDSHYAIALMHEASIRGWRGCVACYRSCGGELNRLPRAYFAGDTAECAWVVQCVHARFPEAPIYLAGMSLGGNYVAKYAGDMGESIPSYVRAIAAVGAPLDLVAGSEIVSHGANRLYAKMFLSTLQEKVERKIQIFGDFIDVRAFRRVKNLYEFDEVYTAPIHGFKNGMDYWTRCSAKYVLPDVRVPLLLLNPLNDPFQPIWALPTESDISDFVFLEQPAEGGHIGFPTGKWPGTIDWLPRHILHFFDFVEGSPALIRNK</sequence>
<name>A0A388SCT7_9BURK</name>
<keyword evidence="4" id="KW-0378">Hydrolase</keyword>
<reference evidence="4 5" key="1">
    <citation type="journal article" date="2018" name="Int. J. Syst. Evol. Microbiol.">
        <title>Mesosutterella multiformis gen. nov., sp. nov., a member of the family Sutterellaceae and Sutterella megalosphaeroides sp. nov., isolated from human faeces.</title>
        <authorList>
            <person name="Sakamoto M."/>
            <person name="Ikeyama N."/>
            <person name="Kunihiro T."/>
            <person name="Iino T."/>
            <person name="Yuki M."/>
            <person name="Ohkuma M."/>
        </authorList>
    </citation>
    <scope>NUCLEOTIDE SEQUENCE [LARGE SCALE GENOMIC DNA]</scope>
    <source>
        <strain evidence="4 5">4NBBH2</strain>
    </source>
</reference>
<feature type="active site" description="Charge relay system" evidence="2">
    <location>
        <position position="270"/>
    </location>
</feature>
<evidence type="ECO:0000256" key="1">
    <source>
        <dbReference type="ARBA" id="ARBA00010884"/>
    </source>
</evidence>
<organism evidence="4 5">
    <name type="scientific">Mesosutterella multiformis</name>
    <dbReference type="NCBI Taxonomy" id="2259133"/>
    <lineage>
        <taxon>Bacteria</taxon>
        <taxon>Pseudomonadati</taxon>
        <taxon>Pseudomonadota</taxon>
        <taxon>Betaproteobacteria</taxon>
        <taxon>Burkholderiales</taxon>
        <taxon>Sutterellaceae</taxon>
        <taxon>Mesosutterella</taxon>
    </lineage>
</organism>
<feature type="domain" description="AB hydrolase-1" evidence="3">
    <location>
        <begin position="63"/>
        <end position="303"/>
    </location>
</feature>
<dbReference type="GO" id="GO:0034338">
    <property type="term" value="F:short-chain carboxylesterase activity"/>
    <property type="evidence" value="ECO:0007669"/>
    <property type="project" value="TreeGrafter"/>
</dbReference>
<proteinExistence type="inferred from homology"/>
<evidence type="ECO:0000256" key="2">
    <source>
        <dbReference type="PIRSR" id="PIRSR005211-1"/>
    </source>
</evidence>
<dbReference type="SUPFAM" id="SSF53474">
    <property type="entry name" value="alpha/beta-Hydrolases"/>
    <property type="match status" value="1"/>
</dbReference>
<dbReference type="EMBL" id="BGZJ01000001">
    <property type="protein sequence ID" value="GBO93453.1"/>
    <property type="molecule type" value="Genomic_DNA"/>
</dbReference>
<dbReference type="RefSeq" id="WP_116269830.1">
    <property type="nucleotide sequence ID" value="NZ_BGZJ01000001.1"/>
</dbReference>
<evidence type="ECO:0000259" key="3">
    <source>
        <dbReference type="Pfam" id="PF00561"/>
    </source>
</evidence>
<dbReference type="InterPro" id="IPR050960">
    <property type="entry name" value="AB_hydrolase_4_sf"/>
</dbReference>
<evidence type="ECO:0000313" key="4">
    <source>
        <dbReference type="EMBL" id="GBO93453.1"/>
    </source>
</evidence>
<dbReference type="PANTHER" id="PTHR10794:SF94">
    <property type="entry name" value="ESTERASE YHET-RELATED"/>
    <property type="match status" value="1"/>
</dbReference>
<dbReference type="Gene3D" id="3.40.50.1820">
    <property type="entry name" value="alpha/beta hydrolase"/>
    <property type="match status" value="1"/>
</dbReference>